<keyword evidence="1" id="KW-0812">Transmembrane</keyword>
<keyword evidence="2" id="KW-1185">Reference proteome</keyword>
<evidence type="ECO:0000313" key="3">
    <source>
        <dbReference type="WBParaSite" id="HPBE_0000626301-mRNA-1"/>
    </source>
</evidence>
<dbReference type="Gene3D" id="1.20.1070.10">
    <property type="entry name" value="Rhodopsin 7-helix transmembrane proteins"/>
    <property type="match status" value="1"/>
</dbReference>
<evidence type="ECO:0000313" key="2">
    <source>
        <dbReference type="Proteomes" id="UP000050761"/>
    </source>
</evidence>
<protein>
    <submittedName>
        <fullName evidence="3">G protein-coupled receptor</fullName>
    </submittedName>
</protein>
<sequence>LELGTTKPGRRKVDKQTWLWTDDVKAKVREKKSLYHVFLGDRTADNRQKYQKAKKAAKKAVTVAKATHYGDVYRILESRDAHCFISGFLFFLAPIINPILYNVVSARFRKASKDVVMSVFCPAKLPRESIIIHKVC</sequence>
<dbReference type="Proteomes" id="UP000050761">
    <property type="component" value="Unassembled WGS sequence"/>
</dbReference>
<dbReference type="AlphaFoldDB" id="A0A183FHK4"/>
<reference evidence="3" key="1">
    <citation type="submission" date="2019-09" db="UniProtKB">
        <authorList>
            <consortium name="WormBaseParasite"/>
        </authorList>
    </citation>
    <scope>IDENTIFICATION</scope>
</reference>
<feature type="transmembrane region" description="Helical" evidence="1">
    <location>
        <begin position="84"/>
        <end position="104"/>
    </location>
</feature>
<evidence type="ECO:0000256" key="1">
    <source>
        <dbReference type="SAM" id="Phobius"/>
    </source>
</evidence>
<keyword evidence="1" id="KW-0472">Membrane</keyword>
<name>A0A183FHK4_HELPZ</name>
<proteinExistence type="predicted"/>
<accession>A0A183FHK4</accession>
<dbReference type="SUPFAM" id="SSF81321">
    <property type="entry name" value="Family A G protein-coupled receptor-like"/>
    <property type="match status" value="1"/>
</dbReference>
<organism evidence="2 3">
    <name type="scientific">Heligmosomoides polygyrus</name>
    <name type="common">Parasitic roundworm</name>
    <dbReference type="NCBI Taxonomy" id="6339"/>
    <lineage>
        <taxon>Eukaryota</taxon>
        <taxon>Metazoa</taxon>
        <taxon>Ecdysozoa</taxon>
        <taxon>Nematoda</taxon>
        <taxon>Chromadorea</taxon>
        <taxon>Rhabditida</taxon>
        <taxon>Rhabditina</taxon>
        <taxon>Rhabditomorpha</taxon>
        <taxon>Strongyloidea</taxon>
        <taxon>Heligmosomidae</taxon>
        <taxon>Heligmosomoides</taxon>
    </lineage>
</organism>
<dbReference type="WBParaSite" id="HPBE_0000626301-mRNA-1">
    <property type="protein sequence ID" value="HPBE_0000626301-mRNA-1"/>
    <property type="gene ID" value="HPBE_0000626301"/>
</dbReference>
<keyword evidence="1" id="KW-1133">Transmembrane helix</keyword>